<sequence>MGKSCCMESDEGLDFSGFLVVIVLVLLLMVVCSSPPRRRPAVVAVYRPCW</sequence>
<dbReference type="Proteomes" id="UP000811246">
    <property type="component" value="Chromosome 1"/>
</dbReference>
<gene>
    <name evidence="2" type="ORF">CIPAW_01G152800</name>
    <name evidence="3" type="ORF">I3842_01G151600</name>
</gene>
<reference evidence="2" key="1">
    <citation type="submission" date="2020-12" db="EMBL/GenBank/DDBJ databases">
        <title>WGS assembly of Carya illinoinensis cv. Pawnee.</title>
        <authorList>
            <person name="Platts A."/>
            <person name="Shu S."/>
            <person name="Wright S."/>
            <person name="Barry K."/>
            <person name="Edger P."/>
            <person name="Pires J.C."/>
            <person name="Schmutz J."/>
        </authorList>
    </citation>
    <scope>NUCLEOTIDE SEQUENCE</scope>
    <source>
        <tissue evidence="2">Leaf</tissue>
    </source>
</reference>
<keyword evidence="1" id="KW-1133">Transmembrane helix</keyword>
<dbReference type="Proteomes" id="UP000811609">
    <property type="component" value="Chromosome 1"/>
</dbReference>
<dbReference type="EMBL" id="CM031809">
    <property type="protein sequence ID" value="KAG6668176.1"/>
    <property type="molecule type" value="Genomic_DNA"/>
</dbReference>
<organism evidence="2 4">
    <name type="scientific">Carya illinoinensis</name>
    <name type="common">Pecan</name>
    <dbReference type="NCBI Taxonomy" id="32201"/>
    <lineage>
        <taxon>Eukaryota</taxon>
        <taxon>Viridiplantae</taxon>
        <taxon>Streptophyta</taxon>
        <taxon>Embryophyta</taxon>
        <taxon>Tracheophyta</taxon>
        <taxon>Spermatophyta</taxon>
        <taxon>Magnoliopsida</taxon>
        <taxon>eudicotyledons</taxon>
        <taxon>Gunneridae</taxon>
        <taxon>Pentapetalae</taxon>
        <taxon>rosids</taxon>
        <taxon>fabids</taxon>
        <taxon>Fagales</taxon>
        <taxon>Juglandaceae</taxon>
        <taxon>Carya</taxon>
    </lineage>
</organism>
<keyword evidence="1" id="KW-0472">Membrane</keyword>
<accession>A0A8T1RN14</accession>
<evidence type="ECO:0000313" key="4">
    <source>
        <dbReference type="Proteomes" id="UP000811609"/>
    </source>
</evidence>
<keyword evidence="4" id="KW-1185">Reference proteome</keyword>
<reference evidence="3" key="2">
    <citation type="submission" date="2021-01" db="EMBL/GenBank/DDBJ databases">
        <authorList>
            <person name="Lovell J.T."/>
            <person name="Bentley N."/>
            <person name="Bhattarai G."/>
            <person name="Jenkins J.W."/>
            <person name="Sreedasyam A."/>
            <person name="Alarcon Y."/>
            <person name="Bock C."/>
            <person name="Boston L."/>
            <person name="Carlson J."/>
            <person name="Cervantes K."/>
            <person name="Clermont K."/>
            <person name="Krom N."/>
            <person name="Kubenka K."/>
            <person name="Mamidi S."/>
            <person name="Mattison C."/>
            <person name="Monteros M."/>
            <person name="Pisani C."/>
            <person name="Plott C."/>
            <person name="Rajasekar S."/>
            <person name="Rhein H.S."/>
            <person name="Rohla C."/>
            <person name="Song M."/>
            <person name="Hilaire R.S."/>
            <person name="Shu S."/>
            <person name="Wells L."/>
            <person name="Wang X."/>
            <person name="Webber J."/>
            <person name="Heerema R.J."/>
            <person name="Klein P."/>
            <person name="Conner P."/>
            <person name="Grauke L."/>
            <person name="Grimwood J."/>
            <person name="Schmutz J."/>
            <person name="Randall J.J."/>
        </authorList>
    </citation>
    <scope>NUCLEOTIDE SEQUENCE</scope>
    <source>
        <tissue evidence="3">Leaf</tissue>
    </source>
</reference>
<feature type="transmembrane region" description="Helical" evidence="1">
    <location>
        <begin position="12"/>
        <end position="31"/>
    </location>
</feature>
<dbReference type="AlphaFoldDB" id="A0A8T1RN14"/>
<evidence type="ECO:0000256" key="1">
    <source>
        <dbReference type="SAM" id="Phobius"/>
    </source>
</evidence>
<proteinExistence type="predicted"/>
<evidence type="ECO:0000313" key="3">
    <source>
        <dbReference type="EMBL" id="KAG6731907.1"/>
    </source>
</evidence>
<evidence type="ECO:0000313" key="2">
    <source>
        <dbReference type="EMBL" id="KAG6668176.1"/>
    </source>
</evidence>
<protein>
    <submittedName>
        <fullName evidence="2">Uncharacterized protein</fullName>
    </submittedName>
</protein>
<dbReference type="EMBL" id="CM031825">
    <property type="protein sequence ID" value="KAG6731907.1"/>
    <property type="molecule type" value="Genomic_DNA"/>
</dbReference>
<keyword evidence="1" id="KW-0812">Transmembrane</keyword>
<comment type="caution">
    <text evidence="2">The sequence shown here is derived from an EMBL/GenBank/DDBJ whole genome shotgun (WGS) entry which is preliminary data.</text>
</comment>
<name>A0A8T1RN14_CARIL</name>